<dbReference type="GO" id="GO:0016020">
    <property type="term" value="C:membrane"/>
    <property type="evidence" value="ECO:0007669"/>
    <property type="project" value="UniProtKB-SubCell"/>
</dbReference>
<dbReference type="GO" id="GO:0006865">
    <property type="term" value="P:amino acid transport"/>
    <property type="evidence" value="ECO:0007669"/>
    <property type="project" value="UniProtKB-KW"/>
</dbReference>
<protein>
    <submittedName>
        <fullName evidence="9">Protein GLUTAMINE DUMPER 3</fullName>
    </submittedName>
</protein>
<evidence type="ECO:0000256" key="1">
    <source>
        <dbReference type="ARBA" id="ARBA00004167"/>
    </source>
</evidence>
<evidence type="ECO:0000313" key="9">
    <source>
        <dbReference type="EMBL" id="KAL2531977.1"/>
    </source>
</evidence>
<dbReference type="PANTHER" id="PTHR33228">
    <property type="entry name" value="PROTEIN GLUTAMINE DUMPER 4-RELATED"/>
    <property type="match status" value="1"/>
</dbReference>
<gene>
    <name evidence="9" type="ORF">Adt_05328</name>
</gene>
<accession>A0ABD1V3S8</accession>
<keyword evidence="6 8" id="KW-1133">Transmembrane helix</keyword>
<evidence type="ECO:0000313" key="10">
    <source>
        <dbReference type="Proteomes" id="UP001604336"/>
    </source>
</evidence>
<evidence type="ECO:0000256" key="6">
    <source>
        <dbReference type="ARBA" id="ARBA00022989"/>
    </source>
</evidence>
<keyword evidence="4 8" id="KW-0812">Transmembrane</keyword>
<dbReference type="Proteomes" id="UP001604336">
    <property type="component" value="Unassembled WGS sequence"/>
</dbReference>
<dbReference type="EMBL" id="JBFOLK010000002">
    <property type="protein sequence ID" value="KAL2531977.1"/>
    <property type="molecule type" value="Genomic_DNA"/>
</dbReference>
<name>A0ABD1V3S8_9LAMI</name>
<organism evidence="9 10">
    <name type="scientific">Abeliophyllum distichum</name>
    <dbReference type="NCBI Taxonomy" id="126358"/>
    <lineage>
        <taxon>Eukaryota</taxon>
        <taxon>Viridiplantae</taxon>
        <taxon>Streptophyta</taxon>
        <taxon>Embryophyta</taxon>
        <taxon>Tracheophyta</taxon>
        <taxon>Spermatophyta</taxon>
        <taxon>Magnoliopsida</taxon>
        <taxon>eudicotyledons</taxon>
        <taxon>Gunneridae</taxon>
        <taxon>Pentapetalae</taxon>
        <taxon>asterids</taxon>
        <taxon>lamiids</taxon>
        <taxon>Lamiales</taxon>
        <taxon>Oleaceae</taxon>
        <taxon>Forsythieae</taxon>
        <taxon>Abeliophyllum</taxon>
    </lineage>
</organism>
<dbReference type="GO" id="GO:0080143">
    <property type="term" value="P:regulation of amino acid export"/>
    <property type="evidence" value="ECO:0007669"/>
    <property type="project" value="UniProtKB-ARBA"/>
</dbReference>
<sequence length="104" mass="11247">MKPAVQNSSITAGGGVDQWNTSIPYFFGTLGLMLGLIVLSLIILACLHRKSSNYDAAEENPTNPLHLLHPQLEPKINVVIMAGETNPTFLANPVPSTRDTTQPH</sequence>
<proteinExistence type="inferred from homology"/>
<evidence type="ECO:0000256" key="3">
    <source>
        <dbReference type="ARBA" id="ARBA00022448"/>
    </source>
</evidence>
<dbReference type="AlphaFoldDB" id="A0ABD1V3S8"/>
<evidence type="ECO:0000256" key="4">
    <source>
        <dbReference type="ARBA" id="ARBA00022692"/>
    </source>
</evidence>
<keyword evidence="7 8" id="KW-0472">Membrane</keyword>
<keyword evidence="3" id="KW-0813">Transport</keyword>
<dbReference type="PANTHER" id="PTHR33228:SF76">
    <property type="entry name" value="PROTEIN GLUTAMINE DUMPER 7"/>
    <property type="match status" value="1"/>
</dbReference>
<evidence type="ECO:0000256" key="7">
    <source>
        <dbReference type="ARBA" id="ARBA00023136"/>
    </source>
</evidence>
<keyword evidence="5" id="KW-0029">Amino-acid transport</keyword>
<evidence type="ECO:0000256" key="2">
    <source>
        <dbReference type="ARBA" id="ARBA00009977"/>
    </source>
</evidence>
<keyword evidence="10" id="KW-1185">Reference proteome</keyword>
<comment type="caution">
    <text evidence="9">The sequence shown here is derived from an EMBL/GenBank/DDBJ whole genome shotgun (WGS) entry which is preliminary data.</text>
</comment>
<feature type="transmembrane region" description="Helical" evidence="8">
    <location>
        <begin position="25"/>
        <end position="47"/>
    </location>
</feature>
<comment type="subcellular location">
    <subcellularLocation>
        <location evidence="1">Membrane</location>
        <topology evidence="1">Single-pass membrane protein</topology>
    </subcellularLocation>
</comment>
<reference evidence="10" key="1">
    <citation type="submission" date="2024-07" db="EMBL/GenBank/DDBJ databases">
        <title>Two chromosome-level genome assemblies of Korean endemic species Abeliophyllum distichum and Forsythia ovata (Oleaceae).</title>
        <authorList>
            <person name="Jang H."/>
        </authorList>
    </citation>
    <scope>NUCLEOTIDE SEQUENCE [LARGE SCALE GENOMIC DNA]</scope>
</reference>
<dbReference type="InterPro" id="IPR040359">
    <property type="entry name" value="GDU"/>
</dbReference>
<comment type="similarity">
    <text evidence="2">Belongs to the GLUTAMINE DUMPER 1 (TC 9.B.60) family.</text>
</comment>
<evidence type="ECO:0000256" key="5">
    <source>
        <dbReference type="ARBA" id="ARBA00022970"/>
    </source>
</evidence>
<evidence type="ECO:0000256" key="8">
    <source>
        <dbReference type="SAM" id="Phobius"/>
    </source>
</evidence>